<proteinExistence type="predicted"/>
<keyword evidence="2" id="KW-1185">Reference proteome</keyword>
<dbReference type="RefSeq" id="WP_119114749.1">
    <property type="nucleotide sequence ID" value="NZ_CBCSEO010000029.1"/>
</dbReference>
<comment type="caution">
    <text evidence="1">The sequence shown here is derived from an EMBL/GenBank/DDBJ whole genome shotgun (WGS) entry which is preliminary data.</text>
</comment>
<gene>
    <name evidence="1" type="ORF">D1970_20690</name>
</gene>
<protein>
    <submittedName>
        <fullName evidence="1">Uncharacterized protein</fullName>
    </submittedName>
</protein>
<organism evidence="1 2">
    <name type="scientific">Mesobacillus zeae</name>
    <dbReference type="NCBI Taxonomy" id="1917180"/>
    <lineage>
        <taxon>Bacteria</taxon>
        <taxon>Bacillati</taxon>
        <taxon>Bacillota</taxon>
        <taxon>Bacilli</taxon>
        <taxon>Bacillales</taxon>
        <taxon>Bacillaceae</taxon>
        <taxon>Mesobacillus</taxon>
    </lineage>
</organism>
<evidence type="ECO:0000313" key="1">
    <source>
        <dbReference type="EMBL" id="RID81913.1"/>
    </source>
</evidence>
<accession>A0A398B204</accession>
<dbReference type="AlphaFoldDB" id="A0A398B204"/>
<reference evidence="1 2" key="1">
    <citation type="submission" date="2018-08" db="EMBL/GenBank/DDBJ databases">
        <title>Bacillus jemisoniae sp. nov., Bacillus chryseoplanitiae sp. nov., Bacillus resnikiae sp. nov., and Bacillus frankliniae sp. nov., isolated from Viking spacecraft and associated surfaces.</title>
        <authorList>
            <person name="Seuylemezian A."/>
            <person name="Vaishampayan P."/>
        </authorList>
    </citation>
    <scope>NUCLEOTIDE SEQUENCE [LARGE SCALE GENOMIC DNA]</scope>
    <source>
        <strain evidence="1 2">JJ-247</strain>
    </source>
</reference>
<name>A0A398B204_9BACI</name>
<sequence length="93" mass="10630">MRNEEVGETITPRMIVSKLAVDKNRGNALSEGKVEPSEPREIKAGEQGEKYHVFLFRKNEFGLYKSFDLQFGPLYNSSEKLFKGKTATYSLPR</sequence>
<dbReference type="Proteomes" id="UP000265816">
    <property type="component" value="Unassembled WGS sequence"/>
</dbReference>
<evidence type="ECO:0000313" key="2">
    <source>
        <dbReference type="Proteomes" id="UP000265816"/>
    </source>
</evidence>
<dbReference type="EMBL" id="QWVT01000046">
    <property type="protein sequence ID" value="RID81913.1"/>
    <property type="molecule type" value="Genomic_DNA"/>
</dbReference>
<dbReference type="OrthoDB" id="2138699at2"/>